<accession>A0A964FKJ9</accession>
<evidence type="ECO:0000313" key="2">
    <source>
        <dbReference type="Proteomes" id="UP000729733"/>
    </source>
</evidence>
<dbReference type="Proteomes" id="UP000729733">
    <property type="component" value="Unassembled WGS sequence"/>
</dbReference>
<protein>
    <recommendedName>
        <fullName evidence="3">Serine/threonine protein kinase</fullName>
    </recommendedName>
</protein>
<comment type="caution">
    <text evidence="1">The sequence shown here is derived from an EMBL/GenBank/DDBJ whole genome shotgun (WGS) entry which is preliminary data.</text>
</comment>
<keyword evidence="2" id="KW-1185">Reference proteome</keyword>
<organism evidence="1 2">
    <name type="scientific">Waterburya agarophytonicola KI4</name>
    <dbReference type="NCBI Taxonomy" id="2874699"/>
    <lineage>
        <taxon>Bacteria</taxon>
        <taxon>Bacillati</taxon>
        <taxon>Cyanobacteriota</taxon>
        <taxon>Cyanophyceae</taxon>
        <taxon>Pleurocapsales</taxon>
        <taxon>Hyellaceae</taxon>
        <taxon>Waterburya</taxon>
        <taxon>Waterburya agarophytonicola</taxon>
    </lineage>
</organism>
<gene>
    <name evidence="1" type="ORF">I4641_17735</name>
</gene>
<dbReference type="RefSeq" id="WP_229641918.1">
    <property type="nucleotide sequence ID" value="NZ_JADWDC010000055.1"/>
</dbReference>
<evidence type="ECO:0008006" key="3">
    <source>
        <dbReference type="Google" id="ProtNLM"/>
    </source>
</evidence>
<name>A0A964FKJ9_9CYAN</name>
<evidence type="ECO:0000313" key="1">
    <source>
        <dbReference type="EMBL" id="MCC0178813.1"/>
    </source>
</evidence>
<dbReference type="AlphaFoldDB" id="A0A964FKJ9"/>
<reference evidence="1" key="1">
    <citation type="journal article" date="2021" name="Antonie Van Leeuwenhoek">
        <title>Draft genome and description of Waterburya agarophytonicola gen. nov. sp. nov. (Pleurocapsales, Cyanobacteria): a seaweed symbiont.</title>
        <authorList>
            <person name="Bonthond G."/>
            <person name="Shalygin S."/>
            <person name="Bayer T."/>
            <person name="Weinberger F."/>
        </authorList>
    </citation>
    <scope>NUCLEOTIDE SEQUENCE</scope>
    <source>
        <strain evidence="1">KI4</strain>
    </source>
</reference>
<proteinExistence type="predicted"/>
<dbReference type="EMBL" id="JADWDC010000055">
    <property type="protein sequence ID" value="MCC0178813.1"/>
    <property type="molecule type" value="Genomic_DNA"/>
</dbReference>
<sequence>MEYAQSRGLFPHDIHGGNAMMLDGKGLVVDISDFLKPEPCLAWSDLKIAYNWLYLPLFSWHRLPLPYFILDLVRFMYRLWRSWRKVINFSH</sequence>